<dbReference type="GO" id="GO:0016020">
    <property type="term" value="C:membrane"/>
    <property type="evidence" value="ECO:0007669"/>
    <property type="project" value="GOC"/>
</dbReference>
<evidence type="ECO:0000256" key="4">
    <source>
        <dbReference type="ARBA" id="ARBA00022801"/>
    </source>
</evidence>
<evidence type="ECO:0000256" key="2">
    <source>
        <dbReference type="ARBA" id="ARBA00022519"/>
    </source>
</evidence>
<dbReference type="GO" id="GO:0009245">
    <property type="term" value="P:lipid A biosynthetic process"/>
    <property type="evidence" value="ECO:0007669"/>
    <property type="project" value="TreeGrafter"/>
</dbReference>
<keyword evidence="3" id="KW-0479">Metal-binding</keyword>
<protein>
    <submittedName>
        <fullName evidence="8">UDP-2,3-diacylglucosamine hydrolase</fullName>
    </submittedName>
</protein>
<organism evidence="8 9">
    <name type="scientific">Brumimicrobium oceani</name>
    <dbReference type="NCBI Taxonomy" id="2100725"/>
    <lineage>
        <taxon>Bacteria</taxon>
        <taxon>Pseudomonadati</taxon>
        <taxon>Bacteroidota</taxon>
        <taxon>Flavobacteriia</taxon>
        <taxon>Flavobacteriales</taxon>
        <taxon>Crocinitomicaceae</taxon>
        <taxon>Brumimicrobium</taxon>
    </lineage>
</organism>
<sequence>MSNSSKKIYFASDFHLGVPTAEKSLEREKLIVQWLDEVSKDAEAIYLVGDIFDFWFEYKHAVPKGFVRLQGKIAELTDGGIPVHFFTGNHDMWMFGYHEQELGITMHREPVVFEAQGKKIYIGHGDGLGPGDHGYKFIKKVFSNKFFQWCFARLHPNFGIGVANYFSRSSRAKAGDTDEKFLGEKEEWLVVYSKEILEKQHIDYFVFGHRHLPIAMSVGENSEYFNLGDWIKYYTYGVLENGEFHLKTYPDNKEFVFSIENKN</sequence>
<dbReference type="OrthoDB" id="9802481at2"/>
<evidence type="ECO:0000313" key="9">
    <source>
        <dbReference type="Proteomes" id="UP000245370"/>
    </source>
</evidence>
<reference evidence="8 9" key="1">
    <citation type="submission" date="2018-05" db="EMBL/GenBank/DDBJ databases">
        <title>Brumimicrobium oceani sp. nov., isolated from coastal sediment.</title>
        <authorList>
            <person name="Kou Y."/>
        </authorList>
    </citation>
    <scope>NUCLEOTIDE SEQUENCE [LARGE SCALE GENOMIC DNA]</scope>
    <source>
        <strain evidence="8 9">C305</strain>
    </source>
</reference>
<keyword evidence="6" id="KW-0464">Manganese</keyword>
<dbReference type="InterPro" id="IPR004843">
    <property type="entry name" value="Calcineurin-like_PHP"/>
</dbReference>
<evidence type="ECO:0000256" key="1">
    <source>
        <dbReference type="ARBA" id="ARBA00022475"/>
    </source>
</evidence>
<dbReference type="GO" id="GO:0046872">
    <property type="term" value="F:metal ion binding"/>
    <property type="evidence" value="ECO:0007669"/>
    <property type="project" value="UniProtKB-KW"/>
</dbReference>
<feature type="domain" description="Calcineurin-like phosphoesterase" evidence="7">
    <location>
        <begin position="7"/>
        <end position="212"/>
    </location>
</feature>
<dbReference type="PANTHER" id="PTHR34990">
    <property type="entry name" value="UDP-2,3-DIACYLGLUCOSAMINE HYDROLASE-RELATED"/>
    <property type="match status" value="1"/>
</dbReference>
<dbReference type="Proteomes" id="UP000245370">
    <property type="component" value="Unassembled WGS sequence"/>
</dbReference>
<dbReference type="SUPFAM" id="SSF56300">
    <property type="entry name" value="Metallo-dependent phosphatases"/>
    <property type="match status" value="1"/>
</dbReference>
<comment type="caution">
    <text evidence="8">The sequence shown here is derived from an EMBL/GenBank/DDBJ whole genome shotgun (WGS) entry which is preliminary data.</text>
</comment>
<dbReference type="GO" id="GO:0008758">
    <property type="term" value="F:UDP-2,3-diacylglucosamine hydrolase activity"/>
    <property type="evidence" value="ECO:0007669"/>
    <property type="project" value="TreeGrafter"/>
</dbReference>
<dbReference type="RefSeq" id="WP_109360778.1">
    <property type="nucleotide sequence ID" value="NZ_QFRJ01000020.1"/>
</dbReference>
<keyword evidence="5" id="KW-0472">Membrane</keyword>
<evidence type="ECO:0000256" key="3">
    <source>
        <dbReference type="ARBA" id="ARBA00022723"/>
    </source>
</evidence>
<keyword evidence="2" id="KW-0997">Cell inner membrane</keyword>
<reference evidence="8 9" key="2">
    <citation type="submission" date="2018-05" db="EMBL/GenBank/DDBJ databases">
        <authorList>
            <person name="Lanie J.A."/>
            <person name="Ng W.-L."/>
            <person name="Kazmierczak K.M."/>
            <person name="Andrzejewski T.M."/>
            <person name="Davidsen T.M."/>
            <person name="Wayne K.J."/>
            <person name="Tettelin H."/>
            <person name="Glass J.I."/>
            <person name="Rusch D."/>
            <person name="Podicherti R."/>
            <person name="Tsui H.-C.T."/>
            <person name="Winkler M.E."/>
        </authorList>
    </citation>
    <scope>NUCLEOTIDE SEQUENCE [LARGE SCALE GENOMIC DNA]</scope>
    <source>
        <strain evidence="8 9">C305</strain>
    </source>
</reference>
<dbReference type="Gene3D" id="3.60.21.10">
    <property type="match status" value="1"/>
</dbReference>
<dbReference type="InterPro" id="IPR043461">
    <property type="entry name" value="LpxH-like"/>
</dbReference>
<dbReference type="EMBL" id="QFRJ01000020">
    <property type="protein sequence ID" value="PWH81298.1"/>
    <property type="molecule type" value="Genomic_DNA"/>
</dbReference>
<name>A0A2U2X0I5_9FLAO</name>
<keyword evidence="9" id="KW-1185">Reference proteome</keyword>
<dbReference type="Pfam" id="PF00149">
    <property type="entry name" value="Metallophos"/>
    <property type="match status" value="1"/>
</dbReference>
<gene>
    <name evidence="8" type="ORF">DIT68_15710</name>
</gene>
<evidence type="ECO:0000256" key="6">
    <source>
        <dbReference type="ARBA" id="ARBA00023211"/>
    </source>
</evidence>
<evidence type="ECO:0000313" key="8">
    <source>
        <dbReference type="EMBL" id="PWH81298.1"/>
    </source>
</evidence>
<keyword evidence="4 8" id="KW-0378">Hydrolase</keyword>
<dbReference type="CDD" id="cd07398">
    <property type="entry name" value="MPP_YbbF-LpxH"/>
    <property type="match status" value="1"/>
</dbReference>
<keyword evidence="1" id="KW-1003">Cell membrane</keyword>
<proteinExistence type="predicted"/>
<evidence type="ECO:0000259" key="7">
    <source>
        <dbReference type="Pfam" id="PF00149"/>
    </source>
</evidence>
<accession>A0A2U2X0I5</accession>
<dbReference type="AlphaFoldDB" id="A0A2U2X0I5"/>
<evidence type="ECO:0000256" key="5">
    <source>
        <dbReference type="ARBA" id="ARBA00023136"/>
    </source>
</evidence>
<dbReference type="PANTHER" id="PTHR34990:SF1">
    <property type="entry name" value="UDP-2,3-DIACYLGLUCOSAMINE HYDROLASE"/>
    <property type="match status" value="1"/>
</dbReference>
<dbReference type="InterPro" id="IPR029052">
    <property type="entry name" value="Metallo-depent_PP-like"/>
</dbReference>